<evidence type="ECO:0000256" key="1">
    <source>
        <dbReference type="ARBA" id="ARBA00007198"/>
    </source>
</evidence>
<comment type="caution">
    <text evidence="3">The sequence shown here is derived from an EMBL/GenBank/DDBJ whole genome shotgun (WGS) entry which is preliminary data.</text>
</comment>
<evidence type="ECO:0000256" key="2">
    <source>
        <dbReference type="PROSITE-ProRule" id="PRU01282"/>
    </source>
</evidence>
<proteinExistence type="inferred from homology"/>
<dbReference type="PANTHER" id="PTHR30041:SF8">
    <property type="entry name" value="PROTEIN YFFB"/>
    <property type="match status" value="1"/>
</dbReference>
<dbReference type="EMBL" id="JBGCUO010000001">
    <property type="protein sequence ID" value="MEY1661466.1"/>
    <property type="molecule type" value="Genomic_DNA"/>
</dbReference>
<evidence type="ECO:0000313" key="4">
    <source>
        <dbReference type="Proteomes" id="UP001562065"/>
    </source>
</evidence>
<dbReference type="Gene3D" id="3.40.30.10">
    <property type="entry name" value="Glutaredoxin"/>
    <property type="match status" value="1"/>
</dbReference>
<evidence type="ECO:0000313" key="3">
    <source>
        <dbReference type="EMBL" id="MEY1661466.1"/>
    </source>
</evidence>
<reference evidence="3 4" key="1">
    <citation type="submission" date="2024-07" db="EMBL/GenBank/DDBJ databases">
        <authorList>
            <person name="Ren Q."/>
        </authorList>
    </citation>
    <scope>NUCLEOTIDE SEQUENCE [LARGE SCALE GENOMIC DNA]</scope>
    <source>
        <strain evidence="3 4">REN37</strain>
    </source>
</reference>
<organism evidence="3 4">
    <name type="scientific">Isoalcanivorax beigongshangi</name>
    <dbReference type="NCBI Taxonomy" id="3238810"/>
    <lineage>
        <taxon>Bacteria</taxon>
        <taxon>Pseudomonadati</taxon>
        <taxon>Pseudomonadota</taxon>
        <taxon>Gammaproteobacteria</taxon>
        <taxon>Oceanospirillales</taxon>
        <taxon>Alcanivoracaceae</taxon>
        <taxon>Isoalcanivorax</taxon>
    </lineage>
</organism>
<dbReference type="PANTHER" id="PTHR30041">
    <property type="entry name" value="ARSENATE REDUCTASE"/>
    <property type="match status" value="1"/>
</dbReference>
<dbReference type="Pfam" id="PF03960">
    <property type="entry name" value="ArsC"/>
    <property type="match status" value="1"/>
</dbReference>
<dbReference type="SUPFAM" id="SSF52833">
    <property type="entry name" value="Thioredoxin-like"/>
    <property type="match status" value="1"/>
</dbReference>
<dbReference type="PROSITE" id="PS51353">
    <property type="entry name" value="ARSC"/>
    <property type="match status" value="1"/>
</dbReference>
<dbReference type="InterPro" id="IPR036249">
    <property type="entry name" value="Thioredoxin-like_sf"/>
</dbReference>
<name>A0ABV4AHH1_9GAMM</name>
<dbReference type="InterPro" id="IPR006660">
    <property type="entry name" value="Arsenate_reductase-like"/>
</dbReference>
<protein>
    <submittedName>
        <fullName evidence="3">ArsC/Spx/MgsR family protein</fullName>
    </submittedName>
</protein>
<sequence>MDITLYGFGSCRHLNKAHLFLTAAGIRHRIHDHYRDGVDIAQVQRWFDTFGWRTVIYRYGTGWQCVPPLHRMVMDEQRIMRWIPEEPRLVRSPLVEFDGEPVLLGFHPDAWRLFFGLDSMQKSRQLPG</sequence>
<gene>
    <name evidence="3" type="ORF">AB5I84_04805</name>
</gene>
<dbReference type="RefSeq" id="WP_369454722.1">
    <property type="nucleotide sequence ID" value="NZ_JBGCUO010000001.1"/>
</dbReference>
<dbReference type="Proteomes" id="UP001562065">
    <property type="component" value="Unassembled WGS sequence"/>
</dbReference>
<comment type="similarity">
    <text evidence="1 2">Belongs to the ArsC family.</text>
</comment>
<accession>A0ABV4AHH1</accession>
<keyword evidence="4" id="KW-1185">Reference proteome</keyword>